<evidence type="ECO:0000256" key="3">
    <source>
        <dbReference type="ARBA" id="ARBA00022692"/>
    </source>
</evidence>
<evidence type="ECO:0000256" key="6">
    <source>
        <dbReference type="SAM" id="MobiDB-lite"/>
    </source>
</evidence>
<evidence type="ECO:0000313" key="9">
    <source>
        <dbReference type="Proteomes" id="UP000063971"/>
    </source>
</evidence>
<dbReference type="AlphaFoldDB" id="A0AAU8U637"/>
<evidence type="ECO:0000256" key="7">
    <source>
        <dbReference type="SAM" id="SignalP"/>
    </source>
</evidence>
<dbReference type="InterPro" id="IPR042217">
    <property type="entry name" value="T4SS_VirB10/TrbI"/>
</dbReference>
<dbReference type="EMBL" id="CP012195">
    <property type="protein sequence ID" value="AKT91426.1"/>
    <property type="molecule type" value="Genomic_DNA"/>
</dbReference>
<dbReference type="Proteomes" id="UP000063971">
    <property type="component" value="Chromosome"/>
</dbReference>
<accession>A0AAU8U637</accession>
<proteinExistence type="inferred from homology"/>
<dbReference type="CDD" id="cd16429">
    <property type="entry name" value="VirB10"/>
    <property type="match status" value="1"/>
</dbReference>
<comment type="subcellular location">
    <subcellularLocation>
        <location evidence="1">Membrane</location>
        <topology evidence="1">Single-pass membrane protein</topology>
    </subcellularLocation>
</comment>
<evidence type="ECO:0000256" key="4">
    <source>
        <dbReference type="ARBA" id="ARBA00022989"/>
    </source>
</evidence>
<gene>
    <name evidence="8" type="ORF">CUREO_1620</name>
</gene>
<dbReference type="InterPro" id="IPR005498">
    <property type="entry name" value="T4SS_VirB10/TraB/TrbI"/>
</dbReference>
<comment type="similarity">
    <text evidence="2">Belongs to the TrbI/VirB10 family.</text>
</comment>
<feature type="chain" id="PRO_5043840647" evidence="7">
    <location>
        <begin position="23"/>
        <end position="380"/>
    </location>
</feature>
<dbReference type="InterPro" id="IPR048018">
    <property type="entry name" value="T4SS_ComB10-like"/>
</dbReference>
<dbReference type="GO" id="GO:0016020">
    <property type="term" value="C:membrane"/>
    <property type="evidence" value="ECO:0007669"/>
    <property type="project" value="UniProtKB-SubCell"/>
</dbReference>
<dbReference type="NCBIfam" id="NF038092">
    <property type="entry name" value="T4SS_ComB10"/>
    <property type="match status" value="1"/>
</dbReference>
<evidence type="ECO:0000256" key="1">
    <source>
        <dbReference type="ARBA" id="ARBA00004167"/>
    </source>
</evidence>
<protein>
    <submittedName>
        <fullName evidence="8">Type IV secretion system, translocation pore protein VirB10</fullName>
    </submittedName>
</protein>
<feature type="region of interest" description="Disordered" evidence="6">
    <location>
        <begin position="80"/>
        <end position="100"/>
    </location>
</feature>
<name>A0AAU8U637_9BACT</name>
<organism evidence="8 9">
    <name type="scientific">Campylobacter ureolyticus RIGS 9880</name>
    <dbReference type="NCBI Taxonomy" id="1032069"/>
    <lineage>
        <taxon>Bacteria</taxon>
        <taxon>Pseudomonadati</taxon>
        <taxon>Campylobacterota</taxon>
        <taxon>Epsilonproteobacteria</taxon>
        <taxon>Campylobacterales</taxon>
        <taxon>Campylobacteraceae</taxon>
        <taxon>Campylobacter</taxon>
    </lineage>
</organism>
<dbReference type="RefSeq" id="WP_050335892.1">
    <property type="nucleotide sequence ID" value="NZ_CP012195.1"/>
</dbReference>
<keyword evidence="3" id="KW-0812">Transmembrane</keyword>
<keyword evidence="7" id="KW-0732">Signal</keyword>
<evidence type="ECO:0000256" key="2">
    <source>
        <dbReference type="ARBA" id="ARBA00010265"/>
    </source>
</evidence>
<keyword evidence="5" id="KW-0472">Membrane</keyword>
<evidence type="ECO:0000256" key="5">
    <source>
        <dbReference type="ARBA" id="ARBA00023136"/>
    </source>
</evidence>
<dbReference type="KEGG" id="cure:CUREO_1620"/>
<sequence>MKKREKTLIFSLIMFLSSPLFGGDIFTDEEIKNLQNQSNLDHLFNNSKFPVDDYIYKAGKKEPKQDGASMVEVIKKLDEFEEKSKPNEQTSSPEDTLKEQENLKQKAIEKQKVLKTQQIELKNEIQMDNQRAYEYKMKKLIRAQILSDRGSEISSINQSSKFGVDGFSNQKSIDISTNEHRLYRTIRAGRMIPAILTTAISSDLNGVVTAQIEQDIYATMGKAVLIPRGSKAIGFYTNDTEIGHERLEIMWREIITPQGINIMLTDAIVADNMGMNGAVGAVNNKYWERYGIAYSISTVTNALLLTIASKMKNSNQYATEVYSNAKSDISSVVQDIIQQQSQIKPTIEIQSGSRIFLVPTNHMWFAKPKNGEVLMQYFND</sequence>
<reference evidence="8 9" key="1">
    <citation type="journal article" date="2015" name="Genome Announc.">
        <title>Complete Genome Sequence of the Campylobacter ureolyticus Clinical Isolate RIGS 9880.</title>
        <authorList>
            <person name="Miller W.G."/>
            <person name="Yee E."/>
            <person name="On S.L."/>
            <person name="Andersen L.P."/>
            <person name="Bono J.L."/>
        </authorList>
    </citation>
    <scope>NUCLEOTIDE SEQUENCE [LARGE SCALE GENOMIC DNA]</scope>
    <source>
        <strain evidence="8 9">RIGS 9880</strain>
    </source>
</reference>
<dbReference type="Gene3D" id="2.40.128.260">
    <property type="entry name" value="Type IV secretion system, VirB10/TraB/TrbI"/>
    <property type="match status" value="1"/>
</dbReference>
<feature type="signal peptide" evidence="7">
    <location>
        <begin position="1"/>
        <end position="22"/>
    </location>
</feature>
<keyword evidence="4" id="KW-1133">Transmembrane helix</keyword>
<evidence type="ECO:0000313" key="8">
    <source>
        <dbReference type="EMBL" id="AKT91426.1"/>
    </source>
</evidence>
<dbReference type="Pfam" id="PF03743">
    <property type="entry name" value="TrbI"/>
    <property type="match status" value="1"/>
</dbReference>